<organism evidence="1 2">
    <name type="scientific">Eumeta variegata</name>
    <name type="common">Bagworm moth</name>
    <name type="synonym">Eumeta japonica</name>
    <dbReference type="NCBI Taxonomy" id="151549"/>
    <lineage>
        <taxon>Eukaryota</taxon>
        <taxon>Metazoa</taxon>
        <taxon>Ecdysozoa</taxon>
        <taxon>Arthropoda</taxon>
        <taxon>Hexapoda</taxon>
        <taxon>Insecta</taxon>
        <taxon>Pterygota</taxon>
        <taxon>Neoptera</taxon>
        <taxon>Endopterygota</taxon>
        <taxon>Lepidoptera</taxon>
        <taxon>Glossata</taxon>
        <taxon>Ditrysia</taxon>
        <taxon>Tineoidea</taxon>
        <taxon>Psychidae</taxon>
        <taxon>Oiketicinae</taxon>
        <taxon>Eumeta</taxon>
    </lineage>
</organism>
<accession>A0A4C1SHP1</accession>
<evidence type="ECO:0000313" key="1">
    <source>
        <dbReference type="EMBL" id="GBP01515.1"/>
    </source>
</evidence>
<name>A0A4C1SHP1_EUMVA</name>
<proteinExistence type="predicted"/>
<evidence type="ECO:0000313" key="2">
    <source>
        <dbReference type="Proteomes" id="UP000299102"/>
    </source>
</evidence>
<keyword evidence="2" id="KW-1185">Reference proteome</keyword>
<comment type="caution">
    <text evidence="1">The sequence shown here is derived from an EMBL/GenBank/DDBJ whole genome shotgun (WGS) entry which is preliminary data.</text>
</comment>
<dbReference type="AlphaFoldDB" id="A0A4C1SHP1"/>
<protein>
    <submittedName>
        <fullName evidence="1">Uncharacterized protein</fullName>
    </submittedName>
</protein>
<reference evidence="1 2" key="1">
    <citation type="journal article" date="2019" name="Commun. Biol.">
        <title>The bagworm genome reveals a unique fibroin gene that provides high tensile strength.</title>
        <authorList>
            <person name="Kono N."/>
            <person name="Nakamura H."/>
            <person name="Ohtoshi R."/>
            <person name="Tomita M."/>
            <person name="Numata K."/>
            <person name="Arakawa K."/>
        </authorList>
    </citation>
    <scope>NUCLEOTIDE SEQUENCE [LARGE SCALE GENOMIC DNA]</scope>
</reference>
<dbReference type="EMBL" id="BGZK01003457">
    <property type="protein sequence ID" value="GBP01515.1"/>
    <property type="molecule type" value="Genomic_DNA"/>
</dbReference>
<dbReference type="Proteomes" id="UP000299102">
    <property type="component" value="Unassembled WGS sequence"/>
</dbReference>
<gene>
    <name evidence="1" type="ORF">EVAR_102580_1</name>
</gene>
<sequence length="116" mass="12484">MLSQCGSEAANEPHHRFGLESLTFWSESSKPLSDHHSCASELVVIVIRGHLQPRRRYQGVGGFLGCNSLSNGEEIDGGESGNGGGVYQPLRPPVRMRVRAVYTQHVCLQGGPRAGG</sequence>